<dbReference type="EMBL" id="BNEB01000005">
    <property type="protein sequence ID" value="GHI63769.1"/>
    <property type="molecule type" value="Genomic_DNA"/>
</dbReference>
<keyword evidence="2" id="KW-1185">Reference proteome</keyword>
<dbReference type="Gene3D" id="3.40.50.2000">
    <property type="entry name" value="Glycogen Phosphorylase B"/>
    <property type="match status" value="2"/>
</dbReference>
<comment type="caution">
    <text evidence="1">The sequence shown here is derived from an EMBL/GenBank/DDBJ whole genome shotgun (WGS) entry which is preliminary data.</text>
</comment>
<evidence type="ECO:0008006" key="3">
    <source>
        <dbReference type="Google" id="ProtNLM"/>
    </source>
</evidence>
<name>A0ABQ3S6P1_9ACTN</name>
<proteinExistence type="predicted"/>
<sequence>MVPLRRLTADTLTEALLRATRDPGHRERARALGARIREEDGTARVVDAVGHLEPGGAPHSA</sequence>
<dbReference type="SUPFAM" id="SSF53756">
    <property type="entry name" value="UDP-Glycosyltransferase/glycogen phosphorylase"/>
    <property type="match status" value="1"/>
</dbReference>
<dbReference type="Proteomes" id="UP000649259">
    <property type="component" value="Unassembled WGS sequence"/>
</dbReference>
<gene>
    <name evidence="1" type="ORF">Saso_54190</name>
</gene>
<reference evidence="2" key="1">
    <citation type="submission" date="2023-07" db="EMBL/GenBank/DDBJ databases">
        <title>Whole genome shotgun sequence of Streptomyces cacaoi subsp. asoensis NBRC 13813.</title>
        <authorList>
            <person name="Komaki H."/>
            <person name="Tamura T."/>
        </authorList>
    </citation>
    <scope>NUCLEOTIDE SEQUENCE [LARGE SCALE GENOMIC DNA]</scope>
    <source>
        <strain evidence="2">NBRC 13813</strain>
    </source>
</reference>
<organism evidence="1 2">
    <name type="scientific">Streptomyces asoensis</name>
    <dbReference type="NCBI Taxonomy" id="249586"/>
    <lineage>
        <taxon>Bacteria</taxon>
        <taxon>Bacillati</taxon>
        <taxon>Actinomycetota</taxon>
        <taxon>Actinomycetes</taxon>
        <taxon>Kitasatosporales</taxon>
        <taxon>Streptomycetaceae</taxon>
        <taxon>Streptomyces</taxon>
    </lineage>
</organism>
<evidence type="ECO:0000313" key="2">
    <source>
        <dbReference type="Proteomes" id="UP000649259"/>
    </source>
</evidence>
<evidence type="ECO:0000313" key="1">
    <source>
        <dbReference type="EMBL" id="GHI63769.1"/>
    </source>
</evidence>
<protein>
    <recommendedName>
        <fullName evidence="3">Glycosyl transferase</fullName>
    </recommendedName>
</protein>
<accession>A0ABQ3S6P1</accession>